<keyword evidence="4 6" id="KW-0862">Zinc</keyword>
<proteinExistence type="inferred from homology"/>
<dbReference type="Pfam" id="PF01432">
    <property type="entry name" value="Peptidase_M3"/>
    <property type="match status" value="1"/>
</dbReference>
<feature type="domain" description="Oligopeptidase F N-terminal" evidence="8">
    <location>
        <begin position="122"/>
        <end position="174"/>
    </location>
</feature>
<dbReference type="Proteomes" id="UP000231276">
    <property type="component" value="Unassembled WGS sequence"/>
</dbReference>
<protein>
    <recommendedName>
        <fullName evidence="11">Oligoendopeptidase F</fullName>
    </recommendedName>
</protein>
<dbReference type="EMBL" id="PCTS01000032">
    <property type="protein sequence ID" value="PIP86396.1"/>
    <property type="molecule type" value="Genomic_DNA"/>
</dbReference>
<evidence type="ECO:0000313" key="10">
    <source>
        <dbReference type="Proteomes" id="UP000231276"/>
    </source>
</evidence>
<evidence type="ECO:0008006" key="11">
    <source>
        <dbReference type="Google" id="ProtNLM"/>
    </source>
</evidence>
<reference evidence="9 10" key="1">
    <citation type="submission" date="2017-09" db="EMBL/GenBank/DDBJ databases">
        <title>Depth-based differentiation of microbial function through sediment-hosted aquifers and enrichment of novel symbionts in the deep terrestrial subsurface.</title>
        <authorList>
            <person name="Probst A.J."/>
            <person name="Ladd B."/>
            <person name="Jarett J.K."/>
            <person name="Geller-Mcgrath D.E."/>
            <person name="Sieber C.M."/>
            <person name="Emerson J.B."/>
            <person name="Anantharaman K."/>
            <person name="Thomas B.C."/>
            <person name="Malmstrom R."/>
            <person name="Stieglmeier M."/>
            <person name="Klingl A."/>
            <person name="Woyke T."/>
            <person name="Ryan C.M."/>
            <person name="Banfield J.F."/>
        </authorList>
    </citation>
    <scope>NUCLEOTIDE SEQUENCE [LARGE SCALE GENOMIC DNA]</scope>
    <source>
        <strain evidence="9">CG22_combo_CG10-13_8_21_14_all_43_18</strain>
    </source>
</reference>
<comment type="similarity">
    <text evidence="6">Belongs to the peptidase M3 family.</text>
</comment>
<evidence type="ECO:0000256" key="5">
    <source>
        <dbReference type="ARBA" id="ARBA00023049"/>
    </source>
</evidence>
<name>A0A2H0DW62_9BACT</name>
<gene>
    <name evidence="9" type="ORF">COW82_02300</name>
</gene>
<dbReference type="GO" id="GO:0006518">
    <property type="term" value="P:peptide metabolic process"/>
    <property type="evidence" value="ECO:0007669"/>
    <property type="project" value="TreeGrafter"/>
</dbReference>
<evidence type="ECO:0000256" key="4">
    <source>
        <dbReference type="ARBA" id="ARBA00022833"/>
    </source>
</evidence>
<keyword evidence="3 6" id="KW-0378">Hydrolase</keyword>
<evidence type="ECO:0000256" key="3">
    <source>
        <dbReference type="ARBA" id="ARBA00022801"/>
    </source>
</evidence>
<evidence type="ECO:0000256" key="2">
    <source>
        <dbReference type="ARBA" id="ARBA00022723"/>
    </source>
</evidence>
<keyword evidence="5 6" id="KW-0482">Metalloprotease</keyword>
<dbReference type="InterPro" id="IPR013647">
    <property type="entry name" value="OligopepF_N_dom"/>
</dbReference>
<organism evidence="9 10">
    <name type="scientific">Candidatus Campbellbacteria bacterium CG22_combo_CG10-13_8_21_14_all_43_18</name>
    <dbReference type="NCBI Taxonomy" id="1974530"/>
    <lineage>
        <taxon>Bacteria</taxon>
        <taxon>Candidatus Campbelliibacteriota</taxon>
    </lineage>
</organism>
<dbReference type="InterPro" id="IPR001567">
    <property type="entry name" value="Pept_M3A_M3B_dom"/>
</dbReference>
<dbReference type="Gene3D" id="1.20.140.70">
    <property type="entry name" value="Oligopeptidase f, N-terminal domain"/>
    <property type="match status" value="1"/>
</dbReference>
<dbReference type="PANTHER" id="PTHR11804">
    <property type="entry name" value="PROTEASE M3 THIMET OLIGOPEPTIDASE-RELATED"/>
    <property type="match status" value="1"/>
</dbReference>
<evidence type="ECO:0000256" key="1">
    <source>
        <dbReference type="ARBA" id="ARBA00022670"/>
    </source>
</evidence>
<dbReference type="GO" id="GO:0006508">
    <property type="term" value="P:proteolysis"/>
    <property type="evidence" value="ECO:0007669"/>
    <property type="project" value="UniProtKB-KW"/>
</dbReference>
<evidence type="ECO:0000256" key="6">
    <source>
        <dbReference type="RuleBase" id="RU003435"/>
    </source>
</evidence>
<dbReference type="AlphaFoldDB" id="A0A2H0DW62"/>
<feature type="domain" description="Peptidase M3A/M3B catalytic" evidence="7">
    <location>
        <begin position="204"/>
        <end position="575"/>
    </location>
</feature>
<sequence length="616" mass="71849">MIMKKQKYQTEWNLRSFFKDGPQNVKREREKIKKAYLSFAQKWKKRTDYLKNPKVLRKALDEFERLATNYASGELRYLFLRETKETDNKKITARINTALSYYTPVFNQTEFFTVNLSKILKKNRNKFLKDKNLLKYKHFLEKSFREGTYTLSEAEEKILNLTSPVSHSNWTRMTSSFLSKEEALVLDERNKKIKIPFAQITPFLKSRNKKTRQTAAEEFYRILKKHSLPAEHEINSILQNKRITDSLRGFKRADSGRHLNDDLESVVVDKLVDRVTKAFKISRDFYSFRAKLLGLKKLKYYERFVSVSKKKSKKYSYARSVKLLNDTLSNLDPEFGKIFMDMVKNGQIDVYPQKGKESGAYCNHGGKKQPTYVFLNHNDQLSDVTTLAHEMGHAINGELVKKNENSLNLAQSLAMEEIASTFMEDFVLDKILEEADDEEKLFLLMEKLDDTVSSIFRQIAAYNFEKELHQKAAERGFLSKEEIGKIFKKHMKAYLGPVFELEKETELAWIHWGHFRSFFYVYSYASGLLISKYMQKKVRENPKYIKQVKKFLQTGGSKSPWQILKELGADPASGSASKLSKGIDINRGVFWDKGLEEIRAKLNRAKKLAKKLGKTS</sequence>
<dbReference type="GO" id="GO:0004222">
    <property type="term" value="F:metalloendopeptidase activity"/>
    <property type="evidence" value="ECO:0007669"/>
    <property type="project" value="InterPro"/>
</dbReference>
<evidence type="ECO:0000259" key="8">
    <source>
        <dbReference type="Pfam" id="PF08439"/>
    </source>
</evidence>
<dbReference type="InterPro" id="IPR045090">
    <property type="entry name" value="Pept_M3A_M3B"/>
</dbReference>
<dbReference type="InterPro" id="IPR042088">
    <property type="entry name" value="OligoPept_F_C"/>
</dbReference>
<keyword evidence="1 6" id="KW-0645">Protease</keyword>
<dbReference type="PANTHER" id="PTHR11804:SF5">
    <property type="entry name" value="OLIGOENDOPEPTIDASE F"/>
    <property type="match status" value="1"/>
</dbReference>
<evidence type="ECO:0000259" key="7">
    <source>
        <dbReference type="Pfam" id="PF01432"/>
    </source>
</evidence>
<comment type="cofactor">
    <cofactor evidence="6">
        <name>Zn(2+)</name>
        <dbReference type="ChEBI" id="CHEBI:29105"/>
    </cofactor>
    <text evidence="6">Binds 1 zinc ion.</text>
</comment>
<dbReference type="GO" id="GO:0046872">
    <property type="term" value="F:metal ion binding"/>
    <property type="evidence" value="ECO:0007669"/>
    <property type="project" value="UniProtKB-UniRule"/>
</dbReference>
<dbReference type="SUPFAM" id="SSF55486">
    <property type="entry name" value="Metalloproteases ('zincins'), catalytic domain"/>
    <property type="match status" value="1"/>
</dbReference>
<evidence type="ECO:0000313" key="9">
    <source>
        <dbReference type="EMBL" id="PIP86396.1"/>
    </source>
</evidence>
<accession>A0A2H0DW62</accession>
<dbReference type="Gene3D" id="1.10.1370.20">
    <property type="entry name" value="Oligoendopeptidase f, C-terminal domain"/>
    <property type="match status" value="1"/>
</dbReference>
<keyword evidence="2 6" id="KW-0479">Metal-binding</keyword>
<comment type="caution">
    <text evidence="9">The sequence shown here is derived from an EMBL/GenBank/DDBJ whole genome shotgun (WGS) entry which is preliminary data.</text>
</comment>
<dbReference type="Pfam" id="PF08439">
    <property type="entry name" value="Peptidase_M3_N"/>
    <property type="match status" value="1"/>
</dbReference>